<evidence type="ECO:0000313" key="3">
    <source>
        <dbReference type="Proteomes" id="UP000887013"/>
    </source>
</evidence>
<dbReference type="AlphaFoldDB" id="A0A8X6MPN5"/>
<gene>
    <name evidence="2" type="ORF">NPIL_523841</name>
</gene>
<feature type="compositionally biased region" description="Polar residues" evidence="1">
    <location>
        <begin position="39"/>
        <end position="50"/>
    </location>
</feature>
<feature type="compositionally biased region" description="Basic and acidic residues" evidence="1">
    <location>
        <begin position="17"/>
        <end position="29"/>
    </location>
</feature>
<organism evidence="2 3">
    <name type="scientific">Nephila pilipes</name>
    <name type="common">Giant wood spider</name>
    <name type="synonym">Nephila maculata</name>
    <dbReference type="NCBI Taxonomy" id="299642"/>
    <lineage>
        <taxon>Eukaryota</taxon>
        <taxon>Metazoa</taxon>
        <taxon>Ecdysozoa</taxon>
        <taxon>Arthropoda</taxon>
        <taxon>Chelicerata</taxon>
        <taxon>Arachnida</taxon>
        <taxon>Araneae</taxon>
        <taxon>Araneomorphae</taxon>
        <taxon>Entelegynae</taxon>
        <taxon>Araneoidea</taxon>
        <taxon>Nephilidae</taxon>
        <taxon>Nephila</taxon>
    </lineage>
</organism>
<protein>
    <submittedName>
        <fullName evidence="2">Uncharacterized protein</fullName>
    </submittedName>
</protein>
<feature type="non-terminal residue" evidence="2">
    <location>
        <position position="1"/>
    </location>
</feature>
<sequence length="50" mass="5801">MQRAQFRDETETKCLKPDRVTKVKSREQETNQEAKVFETTPSGYPSPIIT</sequence>
<evidence type="ECO:0000256" key="1">
    <source>
        <dbReference type="SAM" id="MobiDB-lite"/>
    </source>
</evidence>
<comment type="caution">
    <text evidence="2">The sequence shown here is derived from an EMBL/GenBank/DDBJ whole genome shotgun (WGS) entry which is preliminary data.</text>
</comment>
<name>A0A8X6MPN5_NEPPI</name>
<proteinExistence type="predicted"/>
<keyword evidence="3" id="KW-1185">Reference proteome</keyword>
<evidence type="ECO:0000313" key="2">
    <source>
        <dbReference type="EMBL" id="GFS71454.1"/>
    </source>
</evidence>
<accession>A0A8X6MPN5</accession>
<feature type="region of interest" description="Disordered" evidence="1">
    <location>
        <begin position="17"/>
        <end position="50"/>
    </location>
</feature>
<dbReference type="Proteomes" id="UP000887013">
    <property type="component" value="Unassembled WGS sequence"/>
</dbReference>
<reference evidence="2" key="1">
    <citation type="submission" date="2020-08" db="EMBL/GenBank/DDBJ databases">
        <title>Multicomponent nature underlies the extraordinary mechanical properties of spider dragline silk.</title>
        <authorList>
            <person name="Kono N."/>
            <person name="Nakamura H."/>
            <person name="Mori M."/>
            <person name="Yoshida Y."/>
            <person name="Ohtoshi R."/>
            <person name="Malay A.D."/>
            <person name="Moran D.A.P."/>
            <person name="Tomita M."/>
            <person name="Numata K."/>
            <person name="Arakawa K."/>
        </authorList>
    </citation>
    <scope>NUCLEOTIDE SEQUENCE</scope>
</reference>
<dbReference type="EMBL" id="BMAW01000912">
    <property type="protein sequence ID" value="GFS71454.1"/>
    <property type="molecule type" value="Genomic_DNA"/>
</dbReference>